<evidence type="ECO:0000313" key="1">
    <source>
        <dbReference type="EMBL" id="THV68550.1"/>
    </source>
</evidence>
<dbReference type="Proteomes" id="UP000304951">
    <property type="component" value="Unassembled WGS sequence"/>
</dbReference>
<gene>
    <name evidence="1" type="ORF">D6D28_06600</name>
</gene>
<dbReference type="EMBL" id="QZAF01000312">
    <property type="protein sequence ID" value="THV68550.1"/>
    <property type="molecule type" value="Genomic_DNA"/>
</dbReference>
<organism evidence="1 2">
    <name type="scientific">Aureobasidium pullulans</name>
    <name type="common">Black yeast</name>
    <name type="synonym">Pullularia pullulans</name>
    <dbReference type="NCBI Taxonomy" id="5580"/>
    <lineage>
        <taxon>Eukaryota</taxon>
        <taxon>Fungi</taxon>
        <taxon>Dikarya</taxon>
        <taxon>Ascomycota</taxon>
        <taxon>Pezizomycotina</taxon>
        <taxon>Dothideomycetes</taxon>
        <taxon>Dothideomycetidae</taxon>
        <taxon>Dothideales</taxon>
        <taxon>Saccotheciaceae</taxon>
        <taxon>Aureobasidium</taxon>
    </lineage>
</organism>
<reference evidence="1 2" key="1">
    <citation type="submission" date="2018-10" db="EMBL/GenBank/DDBJ databases">
        <title>Fifty Aureobasidium pullulans genomes reveal a recombining polyextremotolerant generalist.</title>
        <authorList>
            <person name="Gostincar C."/>
            <person name="Turk M."/>
            <person name="Zajc J."/>
            <person name="Gunde-Cimerman N."/>
        </authorList>
    </citation>
    <scope>NUCLEOTIDE SEQUENCE [LARGE SCALE GENOMIC DNA]</scope>
    <source>
        <strain evidence="1 2">EXF-11900</strain>
    </source>
</reference>
<protein>
    <submittedName>
        <fullName evidence="1">Uncharacterized protein</fullName>
    </submittedName>
</protein>
<proteinExistence type="predicted"/>
<evidence type="ECO:0000313" key="2">
    <source>
        <dbReference type="Proteomes" id="UP000304951"/>
    </source>
</evidence>
<comment type="caution">
    <text evidence="1">The sequence shown here is derived from an EMBL/GenBank/DDBJ whole genome shotgun (WGS) entry which is preliminary data.</text>
</comment>
<sequence>MYRSPCGTNKHKVPVSIDPNLVANIHKSQMSTTHNQANPKSSNPNIEALLYEPSNRTWKIVGIPLLDLLRHFLNDLVLRQELCKHFPNIPRMFWSKTCVQHNGFFGAKTSIASSTSGAASPNSASALSVQTWFRMIVKSIKPTPKSIDFTQYQWYEMSFISAFSEDRNLLLCLDTPRSLVYTLLDIVSEEENKDIVTGPYGFHQVLLEQLMVSYDESVWDIAFIMRNNEKSKGVCKSCLYPLS</sequence>
<accession>A0A4S8SDI8</accession>
<dbReference type="AlphaFoldDB" id="A0A4S8SDI8"/>
<name>A0A4S8SDI8_AURPU</name>